<dbReference type="InterPro" id="IPR006373">
    <property type="entry name" value="VSA_Rifin"/>
</dbReference>
<reference evidence="3" key="1">
    <citation type="submission" date="2015-07" db="EMBL/GenBank/DDBJ databases">
        <title>Annotation of Plasmodium falciparum RAJ116.</title>
        <authorList>
            <consortium name="The Broad Institute Genome Sequencing Platform"/>
            <person name="Volkman S.K."/>
            <person name="Neafsey D.E."/>
            <person name="Dash A.P."/>
            <person name="Chitnis C.E."/>
            <person name="Hartl D.L."/>
            <person name="Young S.K."/>
            <person name="Zeng Q."/>
            <person name="Koehrsen M."/>
            <person name="Alvarado L."/>
            <person name="Berlin A."/>
            <person name="Borenstein D."/>
            <person name="Chapman S.B."/>
            <person name="Chen Z."/>
            <person name="Engels R."/>
            <person name="Freedman E."/>
            <person name="Gellesch M."/>
            <person name="Goldberg J."/>
            <person name="Griggs A."/>
            <person name="Gujja S."/>
            <person name="Heilman E.R."/>
            <person name="Heiman D.I."/>
            <person name="Howarth C."/>
            <person name="Jen D."/>
            <person name="Larson L."/>
            <person name="Mehta T."/>
            <person name="Neiman D."/>
            <person name="Park D."/>
            <person name="Pearson M."/>
            <person name="Roberts A."/>
            <person name="Saif S."/>
            <person name="Shea T."/>
            <person name="Shenoy N."/>
            <person name="Sisk P."/>
            <person name="Stolte C."/>
            <person name="Sykes S."/>
            <person name="Walk T."/>
            <person name="White J."/>
            <person name="Yandava C."/>
            <person name="Haas B."/>
            <person name="Henn M.R."/>
            <person name="Nusbaum C."/>
            <person name="Birren B."/>
        </authorList>
    </citation>
    <scope>NUCLEOTIDE SEQUENCE [LARGE SCALE GENOMIC DNA]</scope>
    <source>
        <strain evidence="3">RAJ116</strain>
    </source>
</reference>
<reference evidence="3" key="2">
    <citation type="submission" date="2015-07" db="EMBL/GenBank/DDBJ databases">
        <title>The genome sequence of Plasmodium falciparum RAJ116.</title>
        <authorList>
            <consortium name="The Broad Institute Genome Sequencing Platform"/>
            <person name="Volkman S.K."/>
            <person name="Neafsey D.E."/>
            <person name="Dash A.P."/>
            <person name="Chitnis C.E."/>
            <person name="Hartl D.L."/>
            <person name="Young S.K."/>
            <person name="Kodira C.D."/>
            <person name="Zeng Q."/>
            <person name="Koehrsen M."/>
            <person name="Godfrey P."/>
            <person name="Alvarado L."/>
            <person name="Berlin A."/>
            <person name="Borenstein D."/>
            <person name="Chen Z."/>
            <person name="Engels R."/>
            <person name="Freedman E."/>
            <person name="Gellesch M."/>
            <person name="Goldberg J."/>
            <person name="Griggs A."/>
            <person name="Gujja S."/>
            <person name="Heiman D."/>
            <person name="Hepburn T."/>
            <person name="Howarth C."/>
            <person name="Jen D."/>
            <person name="Larson L."/>
            <person name="Lewis B."/>
            <person name="Mehta T."/>
            <person name="Park D."/>
            <person name="Pearson M."/>
            <person name="Roberts A."/>
            <person name="Saif S."/>
            <person name="Shea T."/>
            <person name="Shenoy N."/>
            <person name="Sisk P."/>
            <person name="Stolte C."/>
            <person name="Sykes S."/>
            <person name="Walk T."/>
            <person name="White J."/>
            <person name="Yandava C."/>
            <person name="Wirth D.F."/>
            <person name="Nusbaum C."/>
            <person name="Birren B."/>
        </authorList>
    </citation>
    <scope>NUCLEOTIDE SEQUENCE [LARGE SCALE GENOMIC DNA]</scope>
    <source>
        <strain evidence="3">RAJ116</strain>
    </source>
</reference>
<dbReference type="NCBIfam" id="TIGR01477">
    <property type="entry name" value="RIFIN"/>
    <property type="match status" value="1"/>
</dbReference>
<evidence type="ECO:0000313" key="2">
    <source>
        <dbReference type="EMBL" id="KNC35807.1"/>
    </source>
</evidence>
<gene>
    <name evidence="2" type="ORF">PFLG_00888</name>
</gene>
<dbReference type="OrthoDB" id="379020at2759"/>
<evidence type="ECO:0000256" key="1">
    <source>
        <dbReference type="SAM" id="Phobius"/>
    </source>
</evidence>
<keyword evidence="1" id="KW-1133">Transmembrane helix</keyword>
<dbReference type="Proteomes" id="UP000054566">
    <property type="component" value="Unassembled WGS sequence"/>
</dbReference>
<protein>
    <submittedName>
        <fullName evidence="2">Rifin</fullName>
    </submittedName>
</protein>
<evidence type="ECO:0000313" key="3">
    <source>
        <dbReference type="Proteomes" id="UP000054566"/>
    </source>
</evidence>
<feature type="transmembrane region" description="Helical" evidence="1">
    <location>
        <begin position="245"/>
        <end position="265"/>
    </location>
</feature>
<name>A0A0L0CU62_PLAFA</name>
<keyword evidence="1" id="KW-0472">Membrane</keyword>
<organism evidence="2 3">
    <name type="scientific">Plasmodium falciparum RAJ116</name>
    <dbReference type="NCBI Taxonomy" id="580058"/>
    <lineage>
        <taxon>Eukaryota</taxon>
        <taxon>Sar</taxon>
        <taxon>Alveolata</taxon>
        <taxon>Apicomplexa</taxon>
        <taxon>Aconoidasida</taxon>
        <taxon>Haemosporida</taxon>
        <taxon>Plasmodiidae</taxon>
        <taxon>Plasmodium</taxon>
        <taxon>Plasmodium (Laverania)</taxon>
    </lineage>
</organism>
<sequence>MNHYNRAHMKNIEPTKSYRSLCECELYTSMYDDDPEMKEIMHDFDRQTSRRFEEYEQRMITNRQKYKEQCDKDIQEIIVKDKIQNSLAEKVEKGCLRCGCGLGGVAAGVGIFGAITVNEMKKAALVAAAQKGIDAGIAKAIAEVISKFGLHSLNDVPLQKIITASNFNKPMFYVEGIMRKYNSIECTFETTGENGVLCFYKTMPKGNPVIAVSQNARNVAIKAGEEAAKITSEEITAANTASYNLYLAIAYSVIAIVVIVLVMILKYKGY</sequence>
<dbReference type="AlphaFoldDB" id="A0A0L0CU62"/>
<dbReference type="Pfam" id="PF02009">
    <property type="entry name" value="RIFIN"/>
    <property type="match status" value="1"/>
</dbReference>
<proteinExistence type="predicted"/>
<accession>A0A0L0CU62</accession>
<dbReference type="EMBL" id="GG663925">
    <property type="protein sequence ID" value="KNC35807.1"/>
    <property type="molecule type" value="Genomic_DNA"/>
</dbReference>
<keyword evidence="1" id="KW-0812">Transmembrane</keyword>